<organism evidence="3 4">
    <name type="scientific">Protea cynaroides</name>
    <dbReference type="NCBI Taxonomy" id="273540"/>
    <lineage>
        <taxon>Eukaryota</taxon>
        <taxon>Viridiplantae</taxon>
        <taxon>Streptophyta</taxon>
        <taxon>Embryophyta</taxon>
        <taxon>Tracheophyta</taxon>
        <taxon>Spermatophyta</taxon>
        <taxon>Magnoliopsida</taxon>
        <taxon>Proteales</taxon>
        <taxon>Proteaceae</taxon>
        <taxon>Protea</taxon>
    </lineage>
</organism>
<feature type="domain" description="Protein kinase" evidence="2">
    <location>
        <begin position="17"/>
        <end position="171"/>
    </location>
</feature>
<keyword evidence="4" id="KW-1185">Reference proteome</keyword>
<dbReference type="InterPro" id="IPR052751">
    <property type="entry name" value="Plant_MAPKKK"/>
</dbReference>
<dbReference type="PROSITE" id="PS00108">
    <property type="entry name" value="PROTEIN_KINASE_ST"/>
    <property type="match status" value="1"/>
</dbReference>
<dbReference type="Gene3D" id="3.30.200.20">
    <property type="entry name" value="Phosphorylase Kinase, domain 1"/>
    <property type="match status" value="1"/>
</dbReference>
<feature type="coiled-coil region" evidence="1">
    <location>
        <begin position="44"/>
        <end position="71"/>
    </location>
</feature>
<dbReference type="GO" id="GO:0004672">
    <property type="term" value="F:protein kinase activity"/>
    <property type="evidence" value="ECO:0007669"/>
    <property type="project" value="InterPro"/>
</dbReference>
<dbReference type="PANTHER" id="PTHR48011">
    <property type="entry name" value="CCR4-NOT TRANSCRIPTIONAL COMPLEX SUBUNIT CAF120-RELATED"/>
    <property type="match status" value="1"/>
</dbReference>
<sequence length="171" mass="18762">MEKKESEIISRHPQRRWVRLNCIGKGPFGTVNLASYVSDGGVFAVKSMNSNSSLTSQIESLENEIQILRSQSSPYAGGTATDVASQFGRDEKDHVVRSYTWCIVSALSYLPANFVHCDVKGKNVLLGAGSTSSVAKLADFRSSKLFFGDEKMILPQGSPLWMALEVVRGER</sequence>
<evidence type="ECO:0000313" key="4">
    <source>
        <dbReference type="Proteomes" id="UP001141806"/>
    </source>
</evidence>
<keyword evidence="1" id="KW-0175">Coiled coil</keyword>
<dbReference type="Proteomes" id="UP001141806">
    <property type="component" value="Unassembled WGS sequence"/>
</dbReference>
<accession>A0A9Q0GYS9</accession>
<name>A0A9Q0GYS9_9MAGN</name>
<dbReference type="InterPro" id="IPR011009">
    <property type="entry name" value="Kinase-like_dom_sf"/>
</dbReference>
<reference evidence="3" key="1">
    <citation type="journal article" date="2023" name="Plant J.">
        <title>The genome of the king protea, Protea cynaroides.</title>
        <authorList>
            <person name="Chang J."/>
            <person name="Duong T.A."/>
            <person name="Schoeman C."/>
            <person name="Ma X."/>
            <person name="Roodt D."/>
            <person name="Barker N."/>
            <person name="Li Z."/>
            <person name="Van de Peer Y."/>
            <person name="Mizrachi E."/>
        </authorList>
    </citation>
    <scope>NUCLEOTIDE SEQUENCE</scope>
    <source>
        <tissue evidence="3">Young leaves</tissue>
    </source>
</reference>
<dbReference type="Pfam" id="PF00069">
    <property type="entry name" value="Pkinase"/>
    <property type="match status" value="1"/>
</dbReference>
<dbReference type="InterPro" id="IPR000719">
    <property type="entry name" value="Prot_kinase_dom"/>
</dbReference>
<dbReference type="GO" id="GO:0007165">
    <property type="term" value="P:signal transduction"/>
    <property type="evidence" value="ECO:0007669"/>
    <property type="project" value="TreeGrafter"/>
</dbReference>
<dbReference type="SUPFAM" id="SSF56112">
    <property type="entry name" value="Protein kinase-like (PK-like)"/>
    <property type="match status" value="1"/>
</dbReference>
<proteinExistence type="predicted"/>
<comment type="caution">
    <text evidence="3">The sequence shown here is derived from an EMBL/GenBank/DDBJ whole genome shotgun (WGS) entry which is preliminary data.</text>
</comment>
<dbReference type="SMART" id="SM00220">
    <property type="entry name" value="S_TKc"/>
    <property type="match status" value="1"/>
</dbReference>
<protein>
    <recommendedName>
        <fullName evidence="2">Protein kinase domain-containing protein</fullName>
    </recommendedName>
</protein>
<dbReference type="InterPro" id="IPR008271">
    <property type="entry name" value="Ser/Thr_kinase_AS"/>
</dbReference>
<evidence type="ECO:0000259" key="2">
    <source>
        <dbReference type="PROSITE" id="PS50011"/>
    </source>
</evidence>
<dbReference type="Gene3D" id="1.10.510.10">
    <property type="entry name" value="Transferase(Phosphotransferase) domain 1"/>
    <property type="match status" value="1"/>
</dbReference>
<evidence type="ECO:0000313" key="3">
    <source>
        <dbReference type="EMBL" id="KAJ4956676.1"/>
    </source>
</evidence>
<dbReference type="PANTHER" id="PTHR48011:SF7">
    <property type="entry name" value="F10K1.14 PROTEIN"/>
    <property type="match status" value="1"/>
</dbReference>
<gene>
    <name evidence="3" type="ORF">NE237_013459</name>
</gene>
<dbReference type="GO" id="GO:0005524">
    <property type="term" value="F:ATP binding"/>
    <property type="evidence" value="ECO:0007669"/>
    <property type="project" value="InterPro"/>
</dbReference>
<dbReference type="OrthoDB" id="266718at2759"/>
<dbReference type="AlphaFoldDB" id="A0A9Q0GYS9"/>
<dbReference type="PROSITE" id="PS50011">
    <property type="entry name" value="PROTEIN_KINASE_DOM"/>
    <property type="match status" value="1"/>
</dbReference>
<dbReference type="EMBL" id="JAMYWD010000011">
    <property type="protein sequence ID" value="KAJ4956676.1"/>
    <property type="molecule type" value="Genomic_DNA"/>
</dbReference>
<evidence type="ECO:0000256" key="1">
    <source>
        <dbReference type="SAM" id="Coils"/>
    </source>
</evidence>